<comment type="similarity">
    <text evidence="1">Belongs to the carbohydrate kinase PfkB family.</text>
</comment>
<name>A0ABP7AVK0_9ACTN</name>
<dbReference type="RefSeq" id="WP_231488217.1">
    <property type="nucleotide sequence ID" value="NZ_BAAAZO010000014.1"/>
</dbReference>
<dbReference type="PANTHER" id="PTHR43320:SF2">
    <property type="entry name" value="2-DEHYDRO-3-DEOXYGLUCONOKINASE_2-DEHYDRO-3-DEOXYGALACTONOKINASE"/>
    <property type="match status" value="1"/>
</dbReference>
<dbReference type="InterPro" id="IPR002173">
    <property type="entry name" value="Carboh/pur_kinase_PfkB_CS"/>
</dbReference>
<feature type="domain" description="Carbohydrate kinase PfkB" evidence="4">
    <location>
        <begin position="8"/>
        <end position="312"/>
    </location>
</feature>
<evidence type="ECO:0000256" key="3">
    <source>
        <dbReference type="ARBA" id="ARBA00022777"/>
    </source>
</evidence>
<evidence type="ECO:0000259" key="4">
    <source>
        <dbReference type="Pfam" id="PF00294"/>
    </source>
</evidence>
<dbReference type="InterPro" id="IPR029056">
    <property type="entry name" value="Ribokinase-like"/>
</dbReference>
<evidence type="ECO:0000313" key="5">
    <source>
        <dbReference type="EMBL" id="GAA3640890.1"/>
    </source>
</evidence>
<gene>
    <name evidence="5" type="ORF">GCM10022223_70140</name>
</gene>
<dbReference type="EMBL" id="BAAAZO010000014">
    <property type="protein sequence ID" value="GAA3640890.1"/>
    <property type="molecule type" value="Genomic_DNA"/>
</dbReference>
<keyword evidence="3 5" id="KW-0418">Kinase</keyword>
<proteinExistence type="inferred from homology"/>
<evidence type="ECO:0000256" key="2">
    <source>
        <dbReference type="ARBA" id="ARBA00022679"/>
    </source>
</evidence>
<protein>
    <submittedName>
        <fullName evidence="5">Sugar kinase</fullName>
    </submittedName>
</protein>
<evidence type="ECO:0000313" key="6">
    <source>
        <dbReference type="Proteomes" id="UP001501074"/>
    </source>
</evidence>
<dbReference type="PROSITE" id="PS00584">
    <property type="entry name" value="PFKB_KINASES_2"/>
    <property type="match status" value="1"/>
</dbReference>
<dbReference type="SUPFAM" id="SSF53613">
    <property type="entry name" value="Ribokinase-like"/>
    <property type="match status" value="1"/>
</dbReference>
<dbReference type="PANTHER" id="PTHR43320">
    <property type="entry name" value="SUGAR KINASE"/>
    <property type="match status" value="1"/>
</dbReference>
<dbReference type="GO" id="GO:0016301">
    <property type="term" value="F:kinase activity"/>
    <property type="evidence" value="ECO:0007669"/>
    <property type="project" value="UniProtKB-KW"/>
</dbReference>
<keyword evidence="2" id="KW-0808">Transferase</keyword>
<dbReference type="Gene3D" id="3.40.1190.20">
    <property type="match status" value="1"/>
</dbReference>
<comment type="caution">
    <text evidence="5">The sequence shown here is derived from an EMBL/GenBank/DDBJ whole genome shotgun (WGS) entry which is preliminary data.</text>
</comment>
<organism evidence="5 6">
    <name type="scientific">Kineosporia mesophila</name>
    <dbReference type="NCBI Taxonomy" id="566012"/>
    <lineage>
        <taxon>Bacteria</taxon>
        <taxon>Bacillati</taxon>
        <taxon>Actinomycetota</taxon>
        <taxon>Actinomycetes</taxon>
        <taxon>Kineosporiales</taxon>
        <taxon>Kineosporiaceae</taxon>
        <taxon>Kineosporia</taxon>
    </lineage>
</organism>
<keyword evidence="6" id="KW-1185">Reference proteome</keyword>
<dbReference type="Proteomes" id="UP001501074">
    <property type="component" value="Unassembled WGS sequence"/>
</dbReference>
<sequence length="327" mass="33532">MALTGNGVVTFGETMALLTPPSAPRLRDGAQMQLGIGGAESNVAIGLARLGFPSTWISRVGDDDFGTLIVREIRAEGVRVLAGRDAAAPTGLMVKEGRAGRTTRVRYYRAGSAASRLDVADVDRHAEAIAGAAILHVTGISPALGPGPARAVPAAVEIARRNDTFVSFDVNHRAALWSSEQAGPVLADLARRSDLTFAGPEEACLLLGENPRSVASFEEGEKLARLLAAAVGGVVVLKLGALGAIALQGEDAHHGPTTPIVATDPVGAGDAFVGGYLAALLESGSPQQCLALANRIGGAVCQAPGDWEALPTRAELDALDASTDVVR</sequence>
<evidence type="ECO:0000256" key="1">
    <source>
        <dbReference type="ARBA" id="ARBA00010688"/>
    </source>
</evidence>
<dbReference type="InterPro" id="IPR052700">
    <property type="entry name" value="Carb_kinase_PfkB-like"/>
</dbReference>
<reference evidence="6" key="1">
    <citation type="journal article" date="2019" name="Int. J. Syst. Evol. Microbiol.">
        <title>The Global Catalogue of Microorganisms (GCM) 10K type strain sequencing project: providing services to taxonomists for standard genome sequencing and annotation.</title>
        <authorList>
            <consortium name="The Broad Institute Genomics Platform"/>
            <consortium name="The Broad Institute Genome Sequencing Center for Infectious Disease"/>
            <person name="Wu L."/>
            <person name="Ma J."/>
        </authorList>
    </citation>
    <scope>NUCLEOTIDE SEQUENCE [LARGE SCALE GENOMIC DNA]</scope>
    <source>
        <strain evidence="6">JCM 16902</strain>
    </source>
</reference>
<dbReference type="Pfam" id="PF00294">
    <property type="entry name" value="PfkB"/>
    <property type="match status" value="1"/>
</dbReference>
<dbReference type="InterPro" id="IPR011611">
    <property type="entry name" value="PfkB_dom"/>
</dbReference>
<accession>A0ABP7AVK0</accession>
<dbReference type="CDD" id="cd01166">
    <property type="entry name" value="KdgK"/>
    <property type="match status" value="1"/>
</dbReference>